<feature type="domain" description="DnaD N-terminal" evidence="3">
    <location>
        <begin position="14"/>
        <end position="111"/>
    </location>
</feature>
<dbReference type="InterPro" id="IPR053843">
    <property type="entry name" value="DnaD_N"/>
</dbReference>
<dbReference type="EMBL" id="AP028127">
    <property type="protein sequence ID" value="BEH90492.1"/>
    <property type="molecule type" value="Genomic_DNA"/>
</dbReference>
<dbReference type="InterPro" id="IPR034829">
    <property type="entry name" value="DnaD-like_sf"/>
</dbReference>
<dbReference type="PANTHER" id="PTHR37293:SF6">
    <property type="entry name" value="DNA REPLICATION PROTEIN DNAD"/>
    <property type="match status" value="1"/>
</dbReference>
<dbReference type="Pfam" id="PF21984">
    <property type="entry name" value="DnaD_N"/>
    <property type="match status" value="1"/>
</dbReference>
<dbReference type="InterPro" id="IPR053162">
    <property type="entry name" value="DnaD"/>
</dbReference>
<accession>A0ABM8IIC4</accession>
<name>A0ABM8IIC4_9FIRM</name>
<comment type="similarity">
    <text evidence="1">Belongs to the DnaB/DnaD family.</text>
</comment>
<evidence type="ECO:0000313" key="4">
    <source>
        <dbReference type="EMBL" id="BEH90492.1"/>
    </source>
</evidence>
<dbReference type="SUPFAM" id="SSF46785">
    <property type="entry name" value="Winged helix' DNA-binding domain"/>
    <property type="match status" value="1"/>
</dbReference>
<dbReference type="Pfam" id="PF07261">
    <property type="entry name" value="DnaB_2"/>
    <property type="match status" value="1"/>
</dbReference>
<evidence type="ECO:0000256" key="1">
    <source>
        <dbReference type="ARBA" id="ARBA00093462"/>
    </source>
</evidence>
<reference evidence="4" key="1">
    <citation type="journal article" date="2024" name="Int. J. Syst. Evol. Microbiol.">
        <title>Turicibacter faecis sp. nov., isolated from faeces of heart failure mouse model.</title>
        <authorList>
            <person name="Imamura Y."/>
            <person name="Motooka D."/>
            <person name="Nakajima Y."/>
            <person name="Ito S."/>
            <person name="Kitakaze M."/>
            <person name="Iida T."/>
            <person name="Nakamura S."/>
        </authorList>
    </citation>
    <scope>NUCLEOTIDE SEQUENCE</scope>
    <source>
        <strain evidence="4">TC023</strain>
    </source>
</reference>
<dbReference type="InterPro" id="IPR036390">
    <property type="entry name" value="WH_DNA-bd_sf"/>
</dbReference>
<keyword evidence="5" id="KW-1185">Reference proteome</keyword>
<dbReference type="Proteomes" id="UP001432099">
    <property type="component" value="Chromosome"/>
</dbReference>
<protein>
    <submittedName>
        <fullName evidence="4">DNA replication protein</fullName>
    </submittedName>
</protein>
<evidence type="ECO:0000259" key="2">
    <source>
        <dbReference type="Pfam" id="PF07261"/>
    </source>
</evidence>
<organism evidence="4 5">
    <name type="scientific">Turicibacter faecis</name>
    <dbReference type="NCBI Taxonomy" id="2963365"/>
    <lineage>
        <taxon>Bacteria</taxon>
        <taxon>Bacillati</taxon>
        <taxon>Bacillota</taxon>
        <taxon>Erysipelotrichia</taxon>
        <taxon>Erysipelotrichales</taxon>
        <taxon>Turicibacteraceae</taxon>
        <taxon>Turicibacter</taxon>
    </lineage>
</organism>
<feature type="domain" description="DnaB/C C-terminal" evidence="2">
    <location>
        <begin position="121"/>
        <end position="192"/>
    </location>
</feature>
<dbReference type="Gene3D" id="1.10.10.630">
    <property type="entry name" value="DnaD domain-like"/>
    <property type="match status" value="1"/>
</dbReference>
<dbReference type="NCBIfam" id="TIGR01446">
    <property type="entry name" value="DnaD_dom"/>
    <property type="match status" value="1"/>
</dbReference>
<dbReference type="RefSeq" id="WP_262950435.1">
    <property type="nucleotide sequence ID" value="NZ_AP028127.1"/>
</dbReference>
<dbReference type="InterPro" id="IPR006343">
    <property type="entry name" value="DnaB/C_C"/>
</dbReference>
<dbReference type="SUPFAM" id="SSF158499">
    <property type="entry name" value="DnaD domain-like"/>
    <property type="match status" value="1"/>
</dbReference>
<proteinExistence type="inferred from homology"/>
<dbReference type="Gene3D" id="1.10.10.10">
    <property type="entry name" value="Winged helix-like DNA-binding domain superfamily/Winged helix DNA-binding domain"/>
    <property type="match status" value="1"/>
</dbReference>
<sequence length="224" mass="26594">MYGLWKDNLLDFNTLLLTTYKELGLNEQEYVLLVLLARLLKTNPSGWTFSDISTHMTIDEANCSVLFINLVERQYITVSSKMDERGKRFEEYSIAPLFEKIETLLRQQKTQATSTQREEIFSMIEQEFGILSPLDIETIHLWMTEDNFDPELIKLAIREMNSYQIKSIRYIDKILLDWKKKNIKTVEEAKRQLIAFRQRKQSSMTTETQTVSVDPNFYYDWMNE</sequence>
<dbReference type="InterPro" id="IPR036388">
    <property type="entry name" value="WH-like_DNA-bd_sf"/>
</dbReference>
<gene>
    <name evidence="4" type="primary">dnaD</name>
    <name evidence="4" type="ORF">T23_05940</name>
</gene>
<evidence type="ECO:0000313" key="5">
    <source>
        <dbReference type="Proteomes" id="UP001432099"/>
    </source>
</evidence>
<dbReference type="PANTHER" id="PTHR37293">
    <property type="entry name" value="PHAGE REPLICATION PROTEIN-RELATED"/>
    <property type="match status" value="1"/>
</dbReference>
<evidence type="ECO:0000259" key="3">
    <source>
        <dbReference type="Pfam" id="PF21984"/>
    </source>
</evidence>